<gene>
    <name evidence="1" type="ORF">MtrunA17_Chr0c32g0494181</name>
</gene>
<evidence type="ECO:0000313" key="1">
    <source>
        <dbReference type="EMBL" id="RHN38383.1"/>
    </source>
</evidence>
<sequence>MGHPDIHSLSPYSLIKYLINYPIRNLIALLLNLITNQLRLTIDK</sequence>
<protein>
    <submittedName>
        <fullName evidence="1">Uncharacterized protein</fullName>
    </submittedName>
</protein>
<organism evidence="1 2">
    <name type="scientific">Medicago truncatula</name>
    <name type="common">Barrel medic</name>
    <name type="synonym">Medicago tribuloides</name>
    <dbReference type="NCBI Taxonomy" id="3880"/>
    <lineage>
        <taxon>Eukaryota</taxon>
        <taxon>Viridiplantae</taxon>
        <taxon>Streptophyta</taxon>
        <taxon>Embryophyta</taxon>
        <taxon>Tracheophyta</taxon>
        <taxon>Spermatophyta</taxon>
        <taxon>Magnoliopsida</taxon>
        <taxon>eudicotyledons</taxon>
        <taxon>Gunneridae</taxon>
        <taxon>Pentapetalae</taxon>
        <taxon>rosids</taxon>
        <taxon>fabids</taxon>
        <taxon>Fabales</taxon>
        <taxon>Fabaceae</taxon>
        <taxon>Papilionoideae</taxon>
        <taxon>50 kb inversion clade</taxon>
        <taxon>NPAAA clade</taxon>
        <taxon>Hologalegina</taxon>
        <taxon>IRL clade</taxon>
        <taxon>Trifolieae</taxon>
        <taxon>Medicago</taxon>
    </lineage>
</organism>
<dbReference type="EMBL" id="PSQE01000031">
    <property type="protein sequence ID" value="RHN38383.1"/>
    <property type="molecule type" value="Genomic_DNA"/>
</dbReference>
<evidence type="ECO:0000313" key="2">
    <source>
        <dbReference type="Proteomes" id="UP000265566"/>
    </source>
</evidence>
<reference evidence="2" key="1">
    <citation type="journal article" date="2018" name="Nat. Plants">
        <title>Whole-genome landscape of Medicago truncatula symbiotic genes.</title>
        <authorList>
            <person name="Pecrix Y."/>
            <person name="Staton S.E."/>
            <person name="Sallet E."/>
            <person name="Lelandais-Briere C."/>
            <person name="Moreau S."/>
            <person name="Carrere S."/>
            <person name="Blein T."/>
            <person name="Jardinaud M.F."/>
            <person name="Latrasse D."/>
            <person name="Zouine M."/>
            <person name="Zahm M."/>
            <person name="Kreplak J."/>
            <person name="Mayjonade B."/>
            <person name="Satge C."/>
            <person name="Perez M."/>
            <person name="Cauet S."/>
            <person name="Marande W."/>
            <person name="Chantry-Darmon C."/>
            <person name="Lopez-Roques C."/>
            <person name="Bouchez O."/>
            <person name="Berard A."/>
            <person name="Debelle F."/>
            <person name="Munos S."/>
            <person name="Bendahmane A."/>
            <person name="Berges H."/>
            <person name="Niebel A."/>
            <person name="Buitink J."/>
            <person name="Frugier F."/>
            <person name="Benhamed M."/>
            <person name="Crespi M."/>
            <person name="Gouzy J."/>
            <person name="Gamas P."/>
        </authorList>
    </citation>
    <scope>NUCLEOTIDE SEQUENCE [LARGE SCALE GENOMIC DNA]</scope>
    <source>
        <strain evidence="2">cv. Jemalong A17</strain>
    </source>
</reference>
<dbReference type="Gramene" id="rna50800">
    <property type="protein sequence ID" value="RHN38383.1"/>
    <property type="gene ID" value="gene50800"/>
</dbReference>
<comment type="caution">
    <text evidence="1">The sequence shown here is derived from an EMBL/GenBank/DDBJ whole genome shotgun (WGS) entry which is preliminary data.</text>
</comment>
<dbReference type="AlphaFoldDB" id="A0A396GBT2"/>
<accession>A0A396GBT2</accession>
<name>A0A396GBT2_MEDTR</name>
<dbReference type="Proteomes" id="UP000265566">
    <property type="component" value="Unassembled WGS sequence"/>
</dbReference>
<proteinExistence type="predicted"/>